<accession>A0A0M3JS49</accession>
<organism evidence="4">
    <name type="scientific">Anisakis simplex</name>
    <name type="common">Herring worm</name>
    <dbReference type="NCBI Taxonomy" id="6269"/>
    <lineage>
        <taxon>Eukaryota</taxon>
        <taxon>Metazoa</taxon>
        <taxon>Ecdysozoa</taxon>
        <taxon>Nematoda</taxon>
        <taxon>Chromadorea</taxon>
        <taxon>Rhabditida</taxon>
        <taxon>Spirurina</taxon>
        <taxon>Ascaridomorpha</taxon>
        <taxon>Ascaridoidea</taxon>
        <taxon>Anisakidae</taxon>
        <taxon>Anisakis</taxon>
        <taxon>Anisakis simplex complex</taxon>
    </lineage>
</organism>
<dbReference type="InterPro" id="IPR036034">
    <property type="entry name" value="PDZ_sf"/>
</dbReference>
<dbReference type="PANTHER" id="PTHR31327">
    <property type="entry name" value="SPERM MEIOSIS PDZ DOMAIN CONTAINING PROTEINS-RELATED"/>
    <property type="match status" value="1"/>
</dbReference>
<name>A0A0M3JS49_ANISI</name>
<dbReference type="InterPro" id="IPR040264">
    <property type="entry name" value="T15H9.4-like"/>
</dbReference>
<dbReference type="PANTHER" id="PTHR31327:SF3">
    <property type="entry name" value="PDZ DOMAIN-CONTAINING PROTEIN"/>
    <property type="match status" value="1"/>
</dbReference>
<evidence type="ECO:0000259" key="1">
    <source>
        <dbReference type="PROSITE" id="PS50106"/>
    </source>
</evidence>
<dbReference type="SUPFAM" id="SSF50156">
    <property type="entry name" value="PDZ domain-like"/>
    <property type="match status" value="1"/>
</dbReference>
<feature type="domain" description="PDZ" evidence="1">
    <location>
        <begin position="12"/>
        <end position="94"/>
    </location>
</feature>
<protein>
    <submittedName>
        <fullName evidence="4">PDZ domain-containing protein</fullName>
    </submittedName>
</protein>
<evidence type="ECO:0000313" key="4">
    <source>
        <dbReference type="WBParaSite" id="ASIM_0001077801-mRNA-1"/>
    </source>
</evidence>
<evidence type="ECO:0000313" key="2">
    <source>
        <dbReference type="EMBL" id="VDK42793.1"/>
    </source>
</evidence>
<reference evidence="2 3" key="2">
    <citation type="submission" date="2018-11" db="EMBL/GenBank/DDBJ databases">
        <authorList>
            <consortium name="Pathogen Informatics"/>
        </authorList>
    </citation>
    <scope>NUCLEOTIDE SEQUENCE [LARGE SCALE GENOMIC DNA]</scope>
</reference>
<dbReference type="AlphaFoldDB" id="A0A0M3JS49"/>
<dbReference type="EMBL" id="UYRR01030994">
    <property type="protein sequence ID" value="VDK42793.1"/>
    <property type="molecule type" value="Genomic_DNA"/>
</dbReference>
<dbReference type="WBParaSite" id="ASIM_0001077801-mRNA-1">
    <property type="protein sequence ID" value="ASIM_0001077801-mRNA-1"/>
    <property type="gene ID" value="ASIM_0001077801"/>
</dbReference>
<gene>
    <name evidence="2" type="ORF">ASIM_LOCUS10336</name>
</gene>
<dbReference type="PROSITE" id="PS50106">
    <property type="entry name" value="PDZ"/>
    <property type="match status" value="1"/>
</dbReference>
<reference evidence="4" key="1">
    <citation type="submission" date="2017-02" db="UniProtKB">
        <authorList>
            <consortium name="WormBaseParasite"/>
        </authorList>
    </citation>
    <scope>IDENTIFICATION</scope>
</reference>
<keyword evidence="3" id="KW-1185">Reference proteome</keyword>
<dbReference type="OrthoDB" id="4217619at2759"/>
<proteinExistence type="predicted"/>
<evidence type="ECO:0000313" key="3">
    <source>
        <dbReference type="Proteomes" id="UP000267096"/>
    </source>
</evidence>
<sequence length="170" mass="19106">MRAVELYTVDLVIGISPDVDLNDILGLAVKYDAKERVRVTKVNPGSLASIHLRPGDIIRRMNLISLLKNSNFYDNNVPYQKIGLKARLLIERGAGDDTQVEMPNDVQEIAQKQISLWRSKKIPLPKKSSLRISHSDVKGGSIKISQDAVEWFIASDYDVTALRHVRKDAE</sequence>
<dbReference type="InterPro" id="IPR001478">
    <property type="entry name" value="PDZ"/>
</dbReference>
<dbReference type="Proteomes" id="UP000267096">
    <property type="component" value="Unassembled WGS sequence"/>
</dbReference>